<dbReference type="GO" id="GO:0005634">
    <property type="term" value="C:nucleus"/>
    <property type="evidence" value="ECO:0007669"/>
    <property type="project" value="UniProtKB-SubCell"/>
</dbReference>
<dbReference type="InterPro" id="IPR029063">
    <property type="entry name" value="SAM-dependent_MTases_sf"/>
</dbReference>
<dbReference type="Gene3D" id="3.30.300.110">
    <property type="entry name" value="Met-10+ protein-like domains"/>
    <property type="match status" value="1"/>
</dbReference>
<dbReference type="GO" id="GO:0052906">
    <property type="term" value="F:tRNA (guanine(37)-N1)-methyltransferase activity"/>
    <property type="evidence" value="ECO:0007669"/>
    <property type="project" value="UniProtKB-UniRule"/>
</dbReference>
<dbReference type="InterPro" id="IPR030382">
    <property type="entry name" value="MeTrfase_TRM5/TYW2"/>
</dbReference>
<keyword evidence="4 10" id="KW-0808">Transferase</keyword>
<evidence type="ECO:0000256" key="10">
    <source>
        <dbReference type="HAMAP-Rule" id="MF_03152"/>
    </source>
</evidence>
<evidence type="ECO:0000256" key="11">
    <source>
        <dbReference type="SAM" id="MobiDB-lite"/>
    </source>
</evidence>
<comment type="similarity">
    <text evidence="1">Belongs to the class I-like SAM-binding methyltransferase superfamily. TRM5/TYW2 family.</text>
</comment>
<dbReference type="AlphaFoldDB" id="A0A7S3LKR7"/>
<evidence type="ECO:0000256" key="5">
    <source>
        <dbReference type="ARBA" id="ARBA00022691"/>
    </source>
</evidence>
<dbReference type="Pfam" id="PF25133">
    <property type="entry name" value="TYW2_N_2"/>
    <property type="match status" value="1"/>
</dbReference>
<organism evidence="13">
    <name type="scientific">Aplanochytrium stocchinoi</name>
    <dbReference type="NCBI Taxonomy" id="215587"/>
    <lineage>
        <taxon>Eukaryota</taxon>
        <taxon>Sar</taxon>
        <taxon>Stramenopiles</taxon>
        <taxon>Bigyra</taxon>
        <taxon>Labyrinthulomycetes</taxon>
        <taxon>Thraustochytrida</taxon>
        <taxon>Thraustochytriidae</taxon>
        <taxon>Aplanochytrium</taxon>
    </lineage>
</organism>
<comment type="catalytic activity">
    <reaction evidence="9 10">
        <text>guanosine(37) in tRNA + S-adenosyl-L-methionine = N(1)-methylguanosine(37) in tRNA + S-adenosyl-L-homocysteine + H(+)</text>
        <dbReference type="Rhea" id="RHEA:36899"/>
        <dbReference type="Rhea" id="RHEA-COMP:10145"/>
        <dbReference type="Rhea" id="RHEA-COMP:10147"/>
        <dbReference type="ChEBI" id="CHEBI:15378"/>
        <dbReference type="ChEBI" id="CHEBI:57856"/>
        <dbReference type="ChEBI" id="CHEBI:59789"/>
        <dbReference type="ChEBI" id="CHEBI:73542"/>
        <dbReference type="ChEBI" id="CHEBI:74269"/>
        <dbReference type="EC" id="2.1.1.228"/>
    </reaction>
</comment>
<evidence type="ECO:0000256" key="7">
    <source>
        <dbReference type="ARBA" id="ARBA00023128"/>
    </source>
</evidence>
<dbReference type="FunFam" id="3.30.300.110:FF:000001">
    <property type="entry name" value="tRNA (guanine(37)-N1)-methyltransferase"/>
    <property type="match status" value="1"/>
</dbReference>
<evidence type="ECO:0000256" key="9">
    <source>
        <dbReference type="ARBA" id="ARBA00047783"/>
    </source>
</evidence>
<feature type="binding site" evidence="10">
    <location>
        <position position="398"/>
    </location>
    <ligand>
        <name>S-adenosyl-L-methionine</name>
        <dbReference type="ChEBI" id="CHEBI:59789"/>
    </ligand>
</feature>
<feature type="binding site" evidence="10">
    <location>
        <begin position="365"/>
        <end position="366"/>
    </location>
    <ligand>
        <name>S-adenosyl-L-methionine</name>
        <dbReference type="ChEBI" id="CHEBI:59789"/>
    </ligand>
</feature>
<dbReference type="InterPro" id="IPR056744">
    <property type="entry name" value="TRM5/TYW2-like_N"/>
</dbReference>
<comment type="function">
    <text evidence="10">Specifically methylates the N1 position of guanosine-37 in various cytoplasmic and mitochondrial tRNAs. Methylation is not dependent on the nature of the nucleoside 5' of the target nucleoside. This is the first step in the biosynthesis of wybutosine (yW), a modified base adjacent to the anticodon of tRNAs and required for accurate decoding.</text>
</comment>
<comment type="similarity">
    <text evidence="10">Belongs to the TRM5 / TYW2 family.</text>
</comment>
<dbReference type="InterPro" id="IPR056743">
    <property type="entry name" value="TRM5-TYW2-like_MTfase"/>
</dbReference>
<dbReference type="GO" id="GO:0005759">
    <property type="term" value="C:mitochondrial matrix"/>
    <property type="evidence" value="ECO:0007669"/>
    <property type="project" value="UniProtKB-SubCell"/>
</dbReference>
<evidence type="ECO:0000256" key="6">
    <source>
        <dbReference type="ARBA" id="ARBA00022694"/>
    </source>
</evidence>
<feature type="domain" description="SAM-dependent methyltransferase TRM5/TYW2-type" evidence="12">
    <location>
        <begin position="210"/>
        <end position="488"/>
    </location>
</feature>
<dbReference type="GO" id="GO:0070901">
    <property type="term" value="P:mitochondrial tRNA methylation"/>
    <property type="evidence" value="ECO:0007669"/>
    <property type="project" value="UniProtKB-ARBA"/>
</dbReference>
<dbReference type="InterPro" id="IPR025792">
    <property type="entry name" value="tRNA_Gua_MeTrfase_euk"/>
</dbReference>
<dbReference type="Pfam" id="PF02475">
    <property type="entry name" value="TRM5-TYW2_MTfase"/>
    <property type="match status" value="1"/>
</dbReference>
<evidence type="ECO:0000256" key="2">
    <source>
        <dbReference type="ARBA" id="ARBA00022490"/>
    </source>
</evidence>
<accession>A0A7S3LKR7</accession>
<feature type="binding site" evidence="10">
    <location>
        <position position="299"/>
    </location>
    <ligand>
        <name>S-adenosyl-L-methionine</name>
        <dbReference type="ChEBI" id="CHEBI:59789"/>
    </ligand>
</feature>
<evidence type="ECO:0000256" key="3">
    <source>
        <dbReference type="ARBA" id="ARBA00022603"/>
    </source>
</evidence>
<keyword evidence="3 10" id="KW-0489">Methyltransferase</keyword>
<dbReference type="EMBL" id="HBIN01004823">
    <property type="protein sequence ID" value="CAE0433113.1"/>
    <property type="molecule type" value="Transcribed_RNA"/>
</dbReference>
<dbReference type="EC" id="2.1.1.228" evidence="10"/>
<dbReference type="PANTHER" id="PTHR23245:SF36">
    <property type="entry name" value="TRNA (GUANINE(37)-N1)-METHYLTRANSFERASE"/>
    <property type="match status" value="1"/>
</dbReference>
<evidence type="ECO:0000256" key="1">
    <source>
        <dbReference type="ARBA" id="ARBA00009775"/>
    </source>
</evidence>
<protein>
    <recommendedName>
        <fullName evidence="10">tRNA (guanine(37)-N1)-methyltransferase</fullName>
        <ecNumber evidence="10">2.1.1.228</ecNumber>
    </recommendedName>
    <alternativeName>
        <fullName evidence="10">M1G-methyltransferase</fullName>
    </alternativeName>
    <alternativeName>
        <fullName evidence="10">tRNA [GM37] methyltransferase</fullName>
    </alternativeName>
    <alternativeName>
        <fullName evidence="10">tRNA methyltransferase 5 homolog</fullName>
    </alternativeName>
</protein>
<reference evidence="13" key="1">
    <citation type="submission" date="2021-01" db="EMBL/GenBank/DDBJ databases">
        <authorList>
            <person name="Corre E."/>
            <person name="Pelletier E."/>
            <person name="Niang G."/>
            <person name="Scheremetjew M."/>
            <person name="Finn R."/>
            <person name="Kale V."/>
            <person name="Holt S."/>
            <person name="Cochrane G."/>
            <person name="Meng A."/>
            <person name="Brown T."/>
            <person name="Cohen L."/>
        </authorList>
    </citation>
    <scope>NUCLEOTIDE SEQUENCE</scope>
    <source>
        <strain evidence="13">GSBS06</strain>
    </source>
</reference>
<keyword evidence="2 10" id="KW-0963">Cytoplasm</keyword>
<keyword evidence="6 10" id="KW-0819">tRNA processing</keyword>
<sequence>MRRARRGLVLVCSKRCWLSRKTTLEIACRSVTVLASAKPVIETRWNRVLGYTERLTARESTSCLLAAKIPTMTLSTESLSGVKEDVFTTIDKDLFIKKITVIALQVQPKTCHKVLSLVKPYTIRKTGIRNIVADPGDETGKGRLVLLNEETIKTRDDVESCLPSDIVEAIKREEIRVVEHEISLSYDNMSQESIMRKLLPVSIGEIPSAFETVGHIAHFNLRDELLPYKHIIGQVILDKNAHIKTVVTKLGNIETKFRTFPMEVIAGKQEFDVRVKEHNVTFEFNFADVYWNSRLQEEHRIIVSRFRKNEVIADAMCGIGPFAVPAAIKGCNVYANDLNPKCYKYLLRNVEKNKVTSKVSCFNTDARDFIRLACKGDFPSKIEGQKEKTVFPQHIVMNLPAAALSFLDVFPGCFDRNLWQNKPLPMVHCHCFSSGKTQEERRDNVISRAENYLGCSLKPNDKNEVEVRYVRDVAPNKFMMCLHFRVPEQVAFAFEDPEGEGEAEGEKTTPDPKRPKVEFIENSP</sequence>
<evidence type="ECO:0000256" key="4">
    <source>
        <dbReference type="ARBA" id="ARBA00022679"/>
    </source>
</evidence>
<evidence type="ECO:0000313" key="13">
    <source>
        <dbReference type="EMBL" id="CAE0433113.1"/>
    </source>
</evidence>
<keyword evidence="5 10" id="KW-0949">S-adenosyl-L-methionine</keyword>
<dbReference type="PANTHER" id="PTHR23245">
    <property type="entry name" value="TRNA METHYLTRANSFERASE"/>
    <property type="match status" value="1"/>
</dbReference>
<comment type="subcellular location">
    <subcellularLocation>
        <location evidence="10">Mitochondrion matrix</location>
    </subcellularLocation>
    <subcellularLocation>
        <location evidence="10">Nucleus</location>
    </subcellularLocation>
    <subcellularLocation>
        <location evidence="10">Cytoplasm</location>
    </subcellularLocation>
    <text evidence="10">Predominantly in the mitochondria and in the nucleus.</text>
</comment>
<dbReference type="SUPFAM" id="SSF53335">
    <property type="entry name" value="S-adenosyl-L-methionine-dependent methyltransferases"/>
    <property type="match status" value="1"/>
</dbReference>
<dbReference type="GO" id="GO:0002939">
    <property type="term" value="P:tRNA N1-guanine methylation"/>
    <property type="evidence" value="ECO:0007669"/>
    <property type="project" value="TreeGrafter"/>
</dbReference>
<evidence type="ECO:0000259" key="12">
    <source>
        <dbReference type="PROSITE" id="PS51684"/>
    </source>
</evidence>
<feature type="compositionally biased region" description="Basic and acidic residues" evidence="11">
    <location>
        <begin position="504"/>
        <end position="524"/>
    </location>
</feature>
<keyword evidence="7 10" id="KW-0496">Mitochondrion</keyword>
<feature type="region of interest" description="Disordered" evidence="11">
    <location>
        <begin position="495"/>
        <end position="524"/>
    </location>
</feature>
<keyword evidence="8 10" id="KW-0539">Nucleus</keyword>
<proteinExistence type="inferred from homology"/>
<evidence type="ECO:0000256" key="8">
    <source>
        <dbReference type="ARBA" id="ARBA00023242"/>
    </source>
</evidence>
<dbReference type="HAMAP" id="MF_03152">
    <property type="entry name" value="TRM5"/>
    <property type="match status" value="1"/>
</dbReference>
<feature type="binding site" evidence="10">
    <location>
        <begin position="337"/>
        <end position="338"/>
    </location>
    <ligand>
        <name>S-adenosyl-L-methionine</name>
        <dbReference type="ChEBI" id="CHEBI:59789"/>
    </ligand>
</feature>
<gene>
    <name evidence="13" type="ORF">ASTO00021_LOCUS3432</name>
</gene>
<name>A0A7S3LKR7_9STRA</name>
<dbReference type="PROSITE" id="PS51684">
    <property type="entry name" value="SAM_MT_TRM5_TYW2"/>
    <property type="match status" value="1"/>
</dbReference>
<dbReference type="Gene3D" id="3.40.50.150">
    <property type="entry name" value="Vaccinia Virus protein VP39"/>
    <property type="match status" value="1"/>
</dbReference>
<comment type="subunit">
    <text evidence="10">Monomer.</text>
</comment>